<dbReference type="EMBL" id="BLLF01000449">
    <property type="protein sequence ID" value="GFH11917.1"/>
    <property type="molecule type" value="Genomic_DNA"/>
</dbReference>
<dbReference type="AlphaFoldDB" id="A0A699YNR0"/>
<gene>
    <name evidence="2" type="ORF">HaLaN_07502</name>
</gene>
<evidence type="ECO:0000313" key="2">
    <source>
        <dbReference type="EMBL" id="GFH11917.1"/>
    </source>
</evidence>
<evidence type="ECO:0000256" key="1">
    <source>
        <dbReference type="SAM" id="MobiDB-lite"/>
    </source>
</evidence>
<keyword evidence="3" id="KW-1185">Reference proteome</keyword>
<proteinExistence type="predicted"/>
<dbReference type="Proteomes" id="UP000485058">
    <property type="component" value="Unassembled WGS sequence"/>
</dbReference>
<protein>
    <submittedName>
        <fullName evidence="2">Uncharacterized protein</fullName>
    </submittedName>
</protein>
<comment type="caution">
    <text evidence="2">The sequence shown here is derived from an EMBL/GenBank/DDBJ whole genome shotgun (WGS) entry which is preliminary data.</text>
</comment>
<feature type="region of interest" description="Disordered" evidence="1">
    <location>
        <begin position="50"/>
        <end position="131"/>
    </location>
</feature>
<accession>A0A699YNR0</accession>
<sequence length="320" mass="34869">MLKLLLTSEHVFHANIDCPTLARGKGQEISFEHAPVRPRTVIANDDDTHIISSLDAGNGSPASPGHGAGQQPGSPGAPPPSLPGGGFSPHPPMVSMDPGHKPGTLPPITAPLAGLLQPPPPEPPPAPPGTNSLAAIMAIIEPEWRGRVRTGMDVVEYFAANGHGARVKMMHAVRSDLTGTDCPYELVVTAKEVIAGDYYTMSASGVVHMHADGSPAEFTPIGDWVREHSVFNMMKQLPFFRTYMAHRMFRKWRKAARQQAFEKVRKALELRLFLAKPDFCFTLMDLRSKAHELRSLPLVEPEEQAQPLHDFAAQAAELRK</sequence>
<feature type="compositionally biased region" description="Pro residues" evidence="1">
    <location>
        <begin position="117"/>
        <end position="128"/>
    </location>
</feature>
<name>A0A699YNR0_HAELA</name>
<feature type="compositionally biased region" description="Low complexity" evidence="1">
    <location>
        <begin position="61"/>
        <end position="74"/>
    </location>
</feature>
<evidence type="ECO:0000313" key="3">
    <source>
        <dbReference type="Proteomes" id="UP000485058"/>
    </source>
</evidence>
<reference evidence="2 3" key="1">
    <citation type="submission" date="2020-02" db="EMBL/GenBank/DDBJ databases">
        <title>Draft genome sequence of Haematococcus lacustris strain NIES-144.</title>
        <authorList>
            <person name="Morimoto D."/>
            <person name="Nakagawa S."/>
            <person name="Yoshida T."/>
            <person name="Sawayama S."/>
        </authorList>
    </citation>
    <scope>NUCLEOTIDE SEQUENCE [LARGE SCALE GENOMIC DNA]</scope>
    <source>
        <strain evidence="2 3">NIES-144</strain>
    </source>
</reference>
<organism evidence="2 3">
    <name type="scientific">Haematococcus lacustris</name>
    <name type="common">Green alga</name>
    <name type="synonym">Haematococcus pluvialis</name>
    <dbReference type="NCBI Taxonomy" id="44745"/>
    <lineage>
        <taxon>Eukaryota</taxon>
        <taxon>Viridiplantae</taxon>
        <taxon>Chlorophyta</taxon>
        <taxon>core chlorophytes</taxon>
        <taxon>Chlorophyceae</taxon>
        <taxon>CS clade</taxon>
        <taxon>Chlamydomonadales</taxon>
        <taxon>Haematococcaceae</taxon>
        <taxon>Haematococcus</taxon>
    </lineage>
</organism>